<sequence length="170" mass="18913">MSVVVVSSFEEYEKLIGSEKTAVGAWFVFLTLSKPPIPLTTTDRITLPCMHRLPSPSQPASPCFENTDWFATWCGPCKVISPVFAEMAKEYTNLVFVKVDVDEVPEAAEGAGIRAMPTFQFYKSGKKIDELVGANAGKLRELIAKVCFPIVSFFFSFFFPMTASRLYSVK</sequence>
<keyword evidence="5" id="KW-1185">Reference proteome</keyword>
<dbReference type="InterPro" id="IPR036249">
    <property type="entry name" value="Thioredoxin-like_sf"/>
</dbReference>
<keyword evidence="2" id="KW-0472">Membrane</keyword>
<dbReference type="AlphaFoldDB" id="A0A507FL93"/>
<reference evidence="4 5" key="1">
    <citation type="journal article" date="2019" name="Sci. Rep.">
        <title>Comparative genomics of chytrid fungi reveal insights into the obligate biotrophic and pathogenic lifestyle of Synchytrium endobioticum.</title>
        <authorList>
            <person name="van de Vossenberg B.T.L.H."/>
            <person name="Warris S."/>
            <person name="Nguyen H.D.T."/>
            <person name="van Gent-Pelzer M.P.E."/>
            <person name="Joly D.L."/>
            <person name="van de Geest H.C."/>
            <person name="Bonants P.J.M."/>
            <person name="Smith D.S."/>
            <person name="Levesque C.A."/>
            <person name="van der Lee T.A.J."/>
        </authorList>
    </citation>
    <scope>NUCLEOTIDE SEQUENCE [LARGE SCALE GENOMIC DNA]</scope>
    <source>
        <strain evidence="4 5">CBS 675.73</strain>
    </source>
</reference>
<dbReference type="EMBL" id="QEAP01000029">
    <property type="protein sequence ID" value="TPX77084.1"/>
    <property type="molecule type" value="Genomic_DNA"/>
</dbReference>
<dbReference type="PROSITE" id="PS51352">
    <property type="entry name" value="THIOREDOXIN_2"/>
    <property type="match status" value="1"/>
</dbReference>
<feature type="domain" description="Thioredoxin" evidence="3">
    <location>
        <begin position="28"/>
        <end position="148"/>
    </location>
</feature>
<keyword evidence="1" id="KW-1015">Disulfide bond</keyword>
<accession>A0A507FL93</accession>
<dbReference type="FunFam" id="3.40.30.10:FF:000245">
    <property type="entry name" value="Thioredoxin"/>
    <property type="match status" value="1"/>
</dbReference>
<keyword evidence="2" id="KW-0812">Transmembrane</keyword>
<organism evidence="4 5">
    <name type="scientific">Chytriomyces confervae</name>
    <dbReference type="NCBI Taxonomy" id="246404"/>
    <lineage>
        <taxon>Eukaryota</taxon>
        <taxon>Fungi</taxon>
        <taxon>Fungi incertae sedis</taxon>
        <taxon>Chytridiomycota</taxon>
        <taxon>Chytridiomycota incertae sedis</taxon>
        <taxon>Chytridiomycetes</taxon>
        <taxon>Chytridiales</taxon>
        <taxon>Chytriomycetaceae</taxon>
        <taxon>Chytriomyces</taxon>
    </lineage>
</organism>
<dbReference type="STRING" id="246404.A0A507FL93"/>
<keyword evidence="2" id="KW-1133">Transmembrane helix</keyword>
<dbReference type="Proteomes" id="UP000320333">
    <property type="component" value="Unassembled WGS sequence"/>
</dbReference>
<dbReference type="CDD" id="cd02947">
    <property type="entry name" value="TRX_family"/>
    <property type="match status" value="1"/>
</dbReference>
<evidence type="ECO:0000256" key="2">
    <source>
        <dbReference type="SAM" id="Phobius"/>
    </source>
</evidence>
<name>A0A507FL93_9FUNG</name>
<evidence type="ECO:0000259" key="3">
    <source>
        <dbReference type="PROSITE" id="PS51352"/>
    </source>
</evidence>
<dbReference type="PANTHER" id="PTHR46115">
    <property type="entry name" value="THIOREDOXIN-LIKE PROTEIN 1"/>
    <property type="match status" value="1"/>
</dbReference>
<gene>
    <name evidence="4" type="ORF">CcCBS67573_g01634</name>
</gene>
<protein>
    <recommendedName>
        <fullName evidence="3">Thioredoxin domain-containing protein</fullName>
    </recommendedName>
</protein>
<dbReference type="Pfam" id="PF00085">
    <property type="entry name" value="Thioredoxin"/>
    <property type="match status" value="1"/>
</dbReference>
<comment type="caution">
    <text evidence="4">The sequence shown here is derived from an EMBL/GenBank/DDBJ whole genome shotgun (WGS) entry which is preliminary data.</text>
</comment>
<evidence type="ECO:0000313" key="4">
    <source>
        <dbReference type="EMBL" id="TPX77084.1"/>
    </source>
</evidence>
<dbReference type="InterPro" id="IPR013766">
    <property type="entry name" value="Thioredoxin_domain"/>
</dbReference>
<dbReference type="Gene3D" id="3.40.30.10">
    <property type="entry name" value="Glutaredoxin"/>
    <property type="match status" value="1"/>
</dbReference>
<proteinExistence type="predicted"/>
<evidence type="ECO:0000313" key="5">
    <source>
        <dbReference type="Proteomes" id="UP000320333"/>
    </source>
</evidence>
<evidence type="ECO:0000256" key="1">
    <source>
        <dbReference type="ARBA" id="ARBA00023157"/>
    </source>
</evidence>
<dbReference type="SUPFAM" id="SSF52833">
    <property type="entry name" value="Thioredoxin-like"/>
    <property type="match status" value="1"/>
</dbReference>
<feature type="transmembrane region" description="Helical" evidence="2">
    <location>
        <begin position="146"/>
        <end position="167"/>
    </location>
</feature>
<dbReference type="OrthoDB" id="10263751at2759"/>